<feature type="compositionally biased region" description="Basic and acidic residues" evidence="1">
    <location>
        <begin position="509"/>
        <end position="527"/>
    </location>
</feature>
<feature type="compositionally biased region" description="Acidic residues" evidence="1">
    <location>
        <begin position="482"/>
        <end position="491"/>
    </location>
</feature>
<dbReference type="Proteomes" id="UP000314294">
    <property type="component" value="Unassembled WGS sequence"/>
</dbReference>
<comment type="caution">
    <text evidence="2">The sequence shown here is derived from an EMBL/GenBank/DDBJ whole genome shotgun (WGS) entry which is preliminary data.</text>
</comment>
<protein>
    <submittedName>
        <fullName evidence="2">Supervillin</fullName>
    </submittedName>
</protein>
<feature type="compositionally biased region" description="Polar residues" evidence="1">
    <location>
        <begin position="471"/>
        <end position="481"/>
    </location>
</feature>
<accession>A0A4Z2GUJ7</accession>
<dbReference type="OrthoDB" id="28894at2759"/>
<feature type="region of interest" description="Disordered" evidence="1">
    <location>
        <begin position="394"/>
        <end position="687"/>
    </location>
</feature>
<feature type="region of interest" description="Disordered" evidence="1">
    <location>
        <begin position="700"/>
        <end position="820"/>
    </location>
</feature>
<feature type="compositionally biased region" description="Basic and acidic residues" evidence="1">
    <location>
        <begin position="394"/>
        <end position="404"/>
    </location>
</feature>
<proteinExistence type="predicted"/>
<gene>
    <name evidence="2" type="primary">Svil_6</name>
    <name evidence="2" type="ORF">EYF80_032466</name>
</gene>
<reference evidence="2 3" key="1">
    <citation type="submission" date="2019-03" db="EMBL/GenBank/DDBJ databases">
        <title>First draft genome of Liparis tanakae, snailfish: a comprehensive survey of snailfish specific genes.</title>
        <authorList>
            <person name="Kim W."/>
            <person name="Song I."/>
            <person name="Jeong J.-H."/>
            <person name="Kim D."/>
            <person name="Kim S."/>
            <person name="Ryu S."/>
            <person name="Song J.Y."/>
            <person name="Lee S.K."/>
        </authorList>
    </citation>
    <scope>NUCLEOTIDE SEQUENCE [LARGE SCALE GENOMIC DNA]</scope>
    <source>
        <tissue evidence="2">Muscle</tissue>
    </source>
</reference>
<feature type="region of interest" description="Disordered" evidence="1">
    <location>
        <begin position="220"/>
        <end position="373"/>
    </location>
</feature>
<feature type="compositionally biased region" description="Low complexity" evidence="1">
    <location>
        <begin position="759"/>
        <end position="772"/>
    </location>
</feature>
<evidence type="ECO:0000313" key="3">
    <source>
        <dbReference type="Proteomes" id="UP000314294"/>
    </source>
</evidence>
<keyword evidence="3" id="KW-1185">Reference proteome</keyword>
<feature type="compositionally biased region" description="Polar residues" evidence="1">
    <location>
        <begin position="322"/>
        <end position="335"/>
    </location>
</feature>
<evidence type="ECO:0000256" key="1">
    <source>
        <dbReference type="SAM" id="MobiDB-lite"/>
    </source>
</evidence>
<feature type="region of interest" description="Disordered" evidence="1">
    <location>
        <begin position="167"/>
        <end position="202"/>
    </location>
</feature>
<feature type="compositionally biased region" description="Polar residues" evidence="1">
    <location>
        <begin position="169"/>
        <end position="195"/>
    </location>
</feature>
<feature type="compositionally biased region" description="Basic and acidic residues" evidence="1">
    <location>
        <begin position="539"/>
        <end position="548"/>
    </location>
</feature>
<organism evidence="2 3">
    <name type="scientific">Liparis tanakae</name>
    <name type="common">Tanaka's snailfish</name>
    <dbReference type="NCBI Taxonomy" id="230148"/>
    <lineage>
        <taxon>Eukaryota</taxon>
        <taxon>Metazoa</taxon>
        <taxon>Chordata</taxon>
        <taxon>Craniata</taxon>
        <taxon>Vertebrata</taxon>
        <taxon>Euteleostomi</taxon>
        <taxon>Actinopterygii</taxon>
        <taxon>Neopterygii</taxon>
        <taxon>Teleostei</taxon>
        <taxon>Neoteleostei</taxon>
        <taxon>Acanthomorphata</taxon>
        <taxon>Eupercaria</taxon>
        <taxon>Perciformes</taxon>
        <taxon>Cottioidei</taxon>
        <taxon>Cottales</taxon>
        <taxon>Liparidae</taxon>
        <taxon>Liparis</taxon>
    </lineage>
</organism>
<dbReference type="EMBL" id="SRLO01000408">
    <property type="protein sequence ID" value="TNN57277.1"/>
    <property type="molecule type" value="Genomic_DNA"/>
</dbReference>
<feature type="compositionally biased region" description="Basic and acidic residues" evidence="1">
    <location>
        <begin position="718"/>
        <end position="730"/>
    </location>
</feature>
<sequence length="820" mass="90505">MYRNPWISSYLTHVKFCSQEHLAMCWCSSKAPASLNHSSLLSTGLGCEASITVSRPRLLQEGALSFQKEFSLDEKDDPAKSTKDIDVSLLANLPKVSELRKRFEGTSEMNRKERTARRLEGIEGEVHPSLLPSLVANRLLEEDTPRYTRASDPVIVQRYGMEGFECPEKQQSTAPCRPDPQSSIHTEPASTSTTGAPELESKAERIARYKAERRRQLAERYGISLDQEPDPEQPPPRYTRTRKDSEGSERRTRGASVGEDGRDVDPSSYTDATNPRAGHAAPQHRRPHPGHETGRTRVDSFTERERLMNLENQRRAAPREPPSSSAYMDVTSISSAARVPAKDSSVTAMPPSSPKLSRHLPLSSPKPGASPGDLFIEQQAHHVLTRHGIRVRERLAKEEGRQRSPELGNVTEVPGYRRPQTQTSTHHHADPPGPHQVYPHPQHHPQARLSRPGPPEGPDVGGYPTYLSMASGPTSGSGQQEPQEDDTEESEDVKTESLLRSRRAVLPSEIRRRERSTEDPWRGRGEEEQGITSVLSLAREADVEEPARGRRRTRARMDDAEHTSRGGLPAPERPGEQENANYIHKGGNATCMQPKAAPSRLVSDAGDPPGFNRRNPPQHAHHPREVSEGDGVGNQASPQDSRVSVARLRHSYIESTTTPPTVRRNELSRSRSDVAKADEEKLDERAKLSVAAKRSLFRELEKSFDGGAPKPRSGNAASDRRLRRTQDRSRTQPVTTEEVVIAATLQASSQSRARDQRQAARQAQELQELQLSKPVSTGEASDPGPGPGPGPESSVVTPAAGEGGQLGAMMTARQMSIRER</sequence>
<evidence type="ECO:0000313" key="2">
    <source>
        <dbReference type="EMBL" id="TNN57277.1"/>
    </source>
</evidence>
<name>A0A4Z2GUJ7_9TELE</name>
<dbReference type="AlphaFoldDB" id="A0A4Z2GUJ7"/>
<feature type="compositionally biased region" description="Basic and acidic residues" evidence="1">
    <location>
        <begin position="289"/>
        <end position="318"/>
    </location>
</feature>
<feature type="compositionally biased region" description="Basic and acidic residues" evidence="1">
    <location>
        <begin position="663"/>
        <end position="687"/>
    </location>
</feature>
<feature type="compositionally biased region" description="Basic and acidic residues" evidence="1">
    <location>
        <begin position="555"/>
        <end position="564"/>
    </location>
</feature>
<feature type="compositionally biased region" description="Basic and acidic residues" evidence="1">
    <location>
        <begin position="241"/>
        <end position="252"/>
    </location>
</feature>